<evidence type="ECO:0000256" key="1">
    <source>
        <dbReference type="ARBA" id="ARBA00000971"/>
    </source>
</evidence>
<evidence type="ECO:0000256" key="3">
    <source>
        <dbReference type="ARBA" id="ARBA00023110"/>
    </source>
</evidence>
<dbReference type="RefSeq" id="WP_188362352.1">
    <property type="nucleotide sequence ID" value="NZ_BMFG01000007.1"/>
</dbReference>
<name>A0A916Y3D3_9FLAO</name>
<gene>
    <name evidence="8" type="ORF">GCM10011343_19210</name>
</gene>
<feature type="compositionally biased region" description="Basic and acidic residues" evidence="5">
    <location>
        <begin position="292"/>
        <end position="305"/>
    </location>
</feature>
<comment type="caution">
    <text evidence="8">The sequence shown here is derived from an EMBL/GenBank/DDBJ whole genome shotgun (WGS) entry which is preliminary data.</text>
</comment>
<comment type="catalytic activity">
    <reaction evidence="1 4">
        <text>[protein]-peptidylproline (omega=180) = [protein]-peptidylproline (omega=0)</text>
        <dbReference type="Rhea" id="RHEA:16237"/>
        <dbReference type="Rhea" id="RHEA-COMP:10747"/>
        <dbReference type="Rhea" id="RHEA-COMP:10748"/>
        <dbReference type="ChEBI" id="CHEBI:83833"/>
        <dbReference type="ChEBI" id="CHEBI:83834"/>
        <dbReference type="EC" id="5.2.1.8"/>
    </reaction>
</comment>
<feature type="region of interest" description="Disordered" evidence="5">
    <location>
        <begin position="282"/>
        <end position="305"/>
    </location>
</feature>
<dbReference type="EMBL" id="BMFG01000007">
    <property type="protein sequence ID" value="GGD29237.1"/>
    <property type="molecule type" value="Genomic_DNA"/>
</dbReference>
<reference evidence="8" key="2">
    <citation type="submission" date="2020-09" db="EMBL/GenBank/DDBJ databases">
        <authorList>
            <person name="Sun Q."/>
            <person name="Zhou Y."/>
        </authorList>
    </citation>
    <scope>NUCLEOTIDE SEQUENCE</scope>
    <source>
        <strain evidence="8">CGMCC 1.12506</strain>
    </source>
</reference>
<reference evidence="8" key="1">
    <citation type="journal article" date="2014" name="Int. J. Syst. Evol. Microbiol.">
        <title>Complete genome sequence of Corynebacterium casei LMG S-19264T (=DSM 44701T), isolated from a smear-ripened cheese.</title>
        <authorList>
            <consortium name="US DOE Joint Genome Institute (JGI-PGF)"/>
            <person name="Walter F."/>
            <person name="Albersmeier A."/>
            <person name="Kalinowski J."/>
            <person name="Ruckert C."/>
        </authorList>
    </citation>
    <scope>NUCLEOTIDE SEQUENCE</scope>
    <source>
        <strain evidence="8">CGMCC 1.12506</strain>
    </source>
</reference>
<keyword evidence="9" id="KW-1185">Reference proteome</keyword>
<evidence type="ECO:0000313" key="9">
    <source>
        <dbReference type="Proteomes" id="UP000625735"/>
    </source>
</evidence>
<dbReference type="Proteomes" id="UP000625735">
    <property type="component" value="Unassembled WGS sequence"/>
</dbReference>
<accession>A0A916Y3D3</accession>
<dbReference type="GO" id="GO:0003755">
    <property type="term" value="F:peptidyl-prolyl cis-trans isomerase activity"/>
    <property type="evidence" value="ECO:0007669"/>
    <property type="project" value="UniProtKB-KW"/>
</dbReference>
<feature type="chain" id="PRO_5037248758" description="peptidylprolyl isomerase" evidence="6">
    <location>
        <begin position="22"/>
        <end position="305"/>
    </location>
</feature>
<dbReference type="PROSITE" id="PS50059">
    <property type="entry name" value="FKBP_PPIASE"/>
    <property type="match status" value="1"/>
</dbReference>
<keyword evidence="4" id="KW-0413">Isomerase</keyword>
<evidence type="ECO:0000313" key="8">
    <source>
        <dbReference type="EMBL" id="GGD29237.1"/>
    </source>
</evidence>
<evidence type="ECO:0000256" key="2">
    <source>
        <dbReference type="ARBA" id="ARBA00013194"/>
    </source>
</evidence>
<evidence type="ECO:0000256" key="4">
    <source>
        <dbReference type="PROSITE-ProRule" id="PRU00277"/>
    </source>
</evidence>
<dbReference type="SUPFAM" id="SSF54534">
    <property type="entry name" value="FKBP-like"/>
    <property type="match status" value="1"/>
</dbReference>
<dbReference type="AlphaFoldDB" id="A0A916Y3D3"/>
<feature type="signal peptide" evidence="6">
    <location>
        <begin position="1"/>
        <end position="21"/>
    </location>
</feature>
<keyword evidence="3 4" id="KW-0697">Rotamase</keyword>
<protein>
    <recommendedName>
        <fullName evidence="2 4">peptidylprolyl isomerase</fullName>
        <ecNumber evidence="2 4">5.2.1.8</ecNumber>
    </recommendedName>
</protein>
<organism evidence="8 9">
    <name type="scientific">Flavobacterium orientale</name>
    <dbReference type="NCBI Taxonomy" id="1756020"/>
    <lineage>
        <taxon>Bacteria</taxon>
        <taxon>Pseudomonadati</taxon>
        <taxon>Bacteroidota</taxon>
        <taxon>Flavobacteriia</taxon>
        <taxon>Flavobacteriales</taxon>
        <taxon>Flavobacteriaceae</taxon>
        <taxon>Flavobacterium</taxon>
    </lineage>
</organism>
<proteinExistence type="predicted"/>
<dbReference type="InterPro" id="IPR001179">
    <property type="entry name" value="PPIase_FKBP_dom"/>
</dbReference>
<dbReference type="PROSITE" id="PS51257">
    <property type="entry name" value="PROKAR_LIPOPROTEIN"/>
    <property type="match status" value="1"/>
</dbReference>
<evidence type="ECO:0000256" key="5">
    <source>
        <dbReference type="SAM" id="MobiDB-lite"/>
    </source>
</evidence>
<dbReference type="Gene3D" id="3.10.50.40">
    <property type="match status" value="1"/>
</dbReference>
<dbReference type="EC" id="5.2.1.8" evidence="2 4"/>
<evidence type="ECO:0000259" key="7">
    <source>
        <dbReference type="PROSITE" id="PS50059"/>
    </source>
</evidence>
<feature type="domain" description="PPIase FKBP-type" evidence="7">
    <location>
        <begin position="120"/>
        <end position="218"/>
    </location>
</feature>
<sequence length="305" mass="34196">MNRIKAFLYVMLAVGFFSACNKDDGAKPEPPRDSAVQYAADIAAIEEFLEKHYIEVINNPGFQNDMDVVIEEIPEGGTQTPIKDHPDLTFRMVTLNDVEYKIYYIKLREGVAENPSPTNVDAVLASYRGTLLNGSQFDYMDIPSTMLRLDNVIRGWSEIFPQFKTGNYTTNGDGTVSFTDFGAGVMFIPSGLGYFNLFQPGIPPYSPLVFSFKLYEIERIDHDNDGIPSYLEDINGDGYLTIEDDTDGDGIPDYRDVDDDGDFRLTRDEIKDAEGNIIPYADIPDCGGNTTDPERLRKHLDPDCN</sequence>
<keyword evidence="6" id="KW-0732">Signal</keyword>
<evidence type="ECO:0000256" key="6">
    <source>
        <dbReference type="SAM" id="SignalP"/>
    </source>
</evidence>
<dbReference type="InterPro" id="IPR046357">
    <property type="entry name" value="PPIase_dom_sf"/>
</dbReference>